<gene>
    <name evidence="6" type="primary">solA</name>
    <name evidence="6" type="ORF">J7E47_15940</name>
</gene>
<name>A0A944HE43_PSEFL</name>
<dbReference type="Pfam" id="PF01266">
    <property type="entry name" value="DAO"/>
    <property type="match status" value="1"/>
</dbReference>
<evidence type="ECO:0000256" key="1">
    <source>
        <dbReference type="ARBA" id="ARBA00001974"/>
    </source>
</evidence>
<dbReference type="Gene3D" id="3.50.50.60">
    <property type="entry name" value="FAD/NAD(P)-binding domain"/>
    <property type="match status" value="1"/>
</dbReference>
<dbReference type="NCBIfam" id="NF008425">
    <property type="entry name" value="PRK11259.1"/>
    <property type="match status" value="1"/>
</dbReference>
<evidence type="ECO:0000256" key="3">
    <source>
        <dbReference type="ARBA" id="ARBA00022827"/>
    </source>
</evidence>
<evidence type="ECO:0000313" key="6">
    <source>
        <dbReference type="EMBL" id="MBT2330207.1"/>
    </source>
</evidence>
<dbReference type="PANTHER" id="PTHR10961">
    <property type="entry name" value="PEROXISOMAL SARCOSINE OXIDASE"/>
    <property type="match status" value="1"/>
</dbReference>
<reference evidence="6" key="1">
    <citation type="submission" date="2021-03" db="EMBL/GenBank/DDBJ databases">
        <title>Genomic analysis provides insights into the functional capacity of soil bacteria communities inhabiting an altitudinal gradient in the Atacama Desert.</title>
        <authorList>
            <person name="Gonzalez M."/>
            <person name="Maldonado J."/>
            <person name="Maza F."/>
            <person name="Hodar C."/>
            <person name="Cortes M."/>
            <person name="Palma R."/>
            <person name="Andreani C."/>
            <person name="Gaete A."/>
            <person name="Vasquez-Dean J."/>
            <person name="Acuna V."/>
            <person name="Aguado M."/>
            <person name="Mandakovic D."/>
            <person name="Latorre M."/>
            <person name="Orellana A."/>
            <person name="Gutierrez R."/>
            <person name="Montecino M."/>
            <person name="Allende M."/>
            <person name="Maass A."/>
            <person name="Cambiazo V."/>
        </authorList>
    </citation>
    <scope>NUCLEOTIDE SEQUENCE</scope>
    <source>
        <strain evidence="6">ISL-25</strain>
    </source>
</reference>
<dbReference type="PANTHER" id="PTHR10961:SF7">
    <property type="entry name" value="FAD DEPENDENT OXIDOREDUCTASE DOMAIN-CONTAINING PROTEIN"/>
    <property type="match status" value="1"/>
</dbReference>
<evidence type="ECO:0000256" key="2">
    <source>
        <dbReference type="ARBA" id="ARBA00022630"/>
    </source>
</evidence>
<dbReference type="Proteomes" id="UP000692896">
    <property type="component" value="Unassembled WGS sequence"/>
</dbReference>
<comment type="caution">
    <text evidence="6">The sequence shown here is derived from an EMBL/GenBank/DDBJ whole genome shotgun (WGS) entry which is preliminary data.</text>
</comment>
<dbReference type="GO" id="GO:0050131">
    <property type="term" value="F:N-methyl-L-amino-acid oxidase activity"/>
    <property type="evidence" value="ECO:0007669"/>
    <property type="project" value="UniProtKB-EC"/>
</dbReference>
<sequence length="384" mass="41857">MGRKYSAVVIGLGIVGSATLWRLSTRQTNILGIDAGAPINRLGSSYGGSRIFRQAYWEGTQYLPLLSQANDFWQELEASCDHPLLWRSGGLFIGSQSSGVVPKSAATARAGGIDYQQLNARQITQMFPAFRVPPDMEGIVEEGAYTIAADASRLHMLNLAVRSGAQIRFGSQVLEIHRSEGRLLIRLADGETVETERVVLATGSTLTDSLIPDLAGLLRPKSVPIYWFKPKPGSADSFKNFPAFLYERSDSRLLYGTPQITETEPGIKIGFHNSQQTDLDMDTHLEPVSRSAREEIADCVAALFPSLDPTPYAAKKCIYTMSPDESFILGESTQLPGVFYVSACSGHGFKFATGLGEWLSLAILGESLQHIAPAFSRARFDKTG</sequence>
<dbReference type="AlphaFoldDB" id="A0A944HE43"/>
<proteinExistence type="predicted"/>
<dbReference type="InterPro" id="IPR006076">
    <property type="entry name" value="FAD-dep_OxRdtase"/>
</dbReference>
<dbReference type="InterPro" id="IPR045170">
    <property type="entry name" value="MTOX"/>
</dbReference>
<protein>
    <submittedName>
        <fullName evidence="6">N-methyl-L-tryptophan oxidase</fullName>
        <ecNumber evidence="6">1.5.3.2</ecNumber>
    </submittedName>
</protein>
<dbReference type="EC" id="1.5.3.2" evidence="6"/>
<dbReference type="InterPro" id="IPR036188">
    <property type="entry name" value="FAD/NAD-bd_sf"/>
</dbReference>
<organism evidence="6 7">
    <name type="scientific">Pseudomonas fluorescens</name>
    <dbReference type="NCBI Taxonomy" id="294"/>
    <lineage>
        <taxon>Bacteria</taxon>
        <taxon>Pseudomonadati</taxon>
        <taxon>Pseudomonadota</taxon>
        <taxon>Gammaproteobacteria</taxon>
        <taxon>Pseudomonadales</taxon>
        <taxon>Pseudomonadaceae</taxon>
        <taxon>Pseudomonas</taxon>
    </lineage>
</organism>
<dbReference type="SUPFAM" id="SSF51905">
    <property type="entry name" value="FAD/NAD(P)-binding domain"/>
    <property type="match status" value="1"/>
</dbReference>
<accession>A0A944HE43</accession>
<keyword evidence="2" id="KW-0285">Flavoprotein</keyword>
<evidence type="ECO:0000313" key="7">
    <source>
        <dbReference type="Proteomes" id="UP000692896"/>
    </source>
</evidence>
<keyword evidence="3" id="KW-0274">FAD</keyword>
<dbReference type="GO" id="GO:0008115">
    <property type="term" value="F:sarcosine oxidase activity"/>
    <property type="evidence" value="ECO:0007669"/>
    <property type="project" value="TreeGrafter"/>
</dbReference>
<evidence type="ECO:0000256" key="4">
    <source>
        <dbReference type="ARBA" id="ARBA00023002"/>
    </source>
</evidence>
<feature type="domain" description="FAD dependent oxidoreductase" evidence="5">
    <location>
        <begin position="7"/>
        <end position="359"/>
    </location>
</feature>
<comment type="cofactor">
    <cofactor evidence="1">
        <name>FAD</name>
        <dbReference type="ChEBI" id="CHEBI:57692"/>
    </cofactor>
</comment>
<evidence type="ECO:0000259" key="5">
    <source>
        <dbReference type="Pfam" id="PF01266"/>
    </source>
</evidence>
<dbReference type="Gene3D" id="3.30.9.10">
    <property type="entry name" value="D-Amino Acid Oxidase, subunit A, domain 2"/>
    <property type="match status" value="1"/>
</dbReference>
<dbReference type="SUPFAM" id="SSF54373">
    <property type="entry name" value="FAD-linked reductases, C-terminal domain"/>
    <property type="match status" value="1"/>
</dbReference>
<dbReference type="GO" id="GO:0050660">
    <property type="term" value="F:flavin adenine dinucleotide binding"/>
    <property type="evidence" value="ECO:0007669"/>
    <property type="project" value="InterPro"/>
</dbReference>
<dbReference type="EMBL" id="JAGGOB010000032">
    <property type="protein sequence ID" value="MBT2330207.1"/>
    <property type="molecule type" value="Genomic_DNA"/>
</dbReference>
<keyword evidence="4 6" id="KW-0560">Oxidoreductase</keyword>